<comment type="caution">
    <text evidence="1">The sequence shown here is derived from an EMBL/GenBank/DDBJ whole genome shotgun (WGS) entry which is preliminary data.</text>
</comment>
<dbReference type="Proteomes" id="UP000004105">
    <property type="component" value="Unassembled WGS sequence"/>
</dbReference>
<gene>
    <name evidence="1" type="ORF">HMPREF9123_1641</name>
</gene>
<protein>
    <submittedName>
        <fullName evidence="1">Uncharacterized protein</fullName>
    </submittedName>
</protein>
<reference evidence="1 2" key="1">
    <citation type="submission" date="2011-02" db="EMBL/GenBank/DDBJ databases">
        <authorList>
            <person name="Muzny D."/>
            <person name="Qin X."/>
            <person name="Deng J."/>
            <person name="Jiang H."/>
            <person name="Liu Y."/>
            <person name="Qu J."/>
            <person name="Song X.-Z."/>
            <person name="Zhang L."/>
            <person name="Thornton R."/>
            <person name="Coyle M."/>
            <person name="Francisco L."/>
            <person name="Jackson L."/>
            <person name="Javaid M."/>
            <person name="Korchina V."/>
            <person name="Kovar C."/>
            <person name="Mata R."/>
            <person name="Mathew T."/>
            <person name="Ngo R."/>
            <person name="Nguyen L."/>
            <person name="Nguyen N."/>
            <person name="Okwuonu G."/>
            <person name="Ongeri F."/>
            <person name="Pham C."/>
            <person name="Simmons D."/>
            <person name="Wilczek-Boney K."/>
            <person name="Hale W."/>
            <person name="Jakkamsetti A."/>
            <person name="Pham P."/>
            <person name="Ruth R."/>
            <person name="San Lucas F."/>
            <person name="Warren J."/>
            <person name="Zhang J."/>
            <person name="Zhao Z."/>
            <person name="Zhou C."/>
            <person name="Zhu D."/>
            <person name="Lee S."/>
            <person name="Bess C."/>
            <person name="Blankenburg K."/>
            <person name="Forbes L."/>
            <person name="Fu Q."/>
            <person name="Gubbala S."/>
            <person name="Hirani K."/>
            <person name="Jayaseelan J.C."/>
            <person name="Lara F."/>
            <person name="Munidasa M."/>
            <person name="Palculict T."/>
            <person name="Patil S."/>
            <person name="Pu L.-L."/>
            <person name="Saada N."/>
            <person name="Tang L."/>
            <person name="Weissenberger G."/>
            <person name="Zhu Y."/>
            <person name="Hemphill L."/>
            <person name="Shang Y."/>
            <person name="Youmans B."/>
            <person name="Ayvaz T."/>
            <person name="Ross M."/>
            <person name="Santibanez J."/>
            <person name="Aqrawi P."/>
            <person name="Gross S."/>
            <person name="Joshi V."/>
            <person name="Fowler G."/>
            <person name="Nazareth L."/>
            <person name="Reid J."/>
            <person name="Worley K."/>
            <person name="Petrosino J."/>
            <person name="Highlander S."/>
            <person name="Gibbs R."/>
        </authorList>
    </citation>
    <scope>NUCLEOTIDE SEQUENCE [LARGE SCALE GENOMIC DNA]</scope>
    <source>
        <strain evidence="1 2">ATCC BAA-1200</strain>
    </source>
</reference>
<organism evidence="1 2">
    <name type="scientific">Neisseria bacilliformis ATCC BAA-1200</name>
    <dbReference type="NCBI Taxonomy" id="888742"/>
    <lineage>
        <taxon>Bacteria</taxon>
        <taxon>Pseudomonadati</taxon>
        <taxon>Pseudomonadota</taxon>
        <taxon>Betaproteobacteria</taxon>
        <taxon>Neisseriales</taxon>
        <taxon>Neisseriaceae</taxon>
        <taxon>Neisseria</taxon>
    </lineage>
</organism>
<dbReference type="HOGENOM" id="CLU_2494684_0_0_4"/>
<evidence type="ECO:0000313" key="1">
    <source>
        <dbReference type="EMBL" id="EGF10759.1"/>
    </source>
</evidence>
<evidence type="ECO:0000313" key="2">
    <source>
        <dbReference type="Proteomes" id="UP000004105"/>
    </source>
</evidence>
<dbReference type="AlphaFoldDB" id="F2BD35"/>
<dbReference type="EMBL" id="AFAY01000031">
    <property type="protein sequence ID" value="EGF10759.1"/>
    <property type="molecule type" value="Genomic_DNA"/>
</dbReference>
<name>F2BD35_9NEIS</name>
<proteinExistence type="predicted"/>
<accession>F2BD35</accession>
<keyword evidence="2" id="KW-1185">Reference proteome</keyword>
<sequence length="86" mass="10013">MAAPHTLQNGRGRLKARLRRSQKHFSDGLFAVSDVLSRRARPWERPSENIASAQPKPIKRFFRNVSPRRRGRPFVRQSYSLCPSRL</sequence>